<dbReference type="InterPro" id="IPR002938">
    <property type="entry name" value="FAD-bd"/>
</dbReference>
<evidence type="ECO:0000256" key="4">
    <source>
        <dbReference type="ARBA" id="ARBA00023002"/>
    </source>
</evidence>
<keyword evidence="3" id="KW-0274">FAD</keyword>
<keyword evidence="2" id="KW-0285">Flavoprotein</keyword>
<evidence type="ECO:0000256" key="5">
    <source>
        <dbReference type="ARBA" id="ARBA00023033"/>
    </source>
</evidence>
<evidence type="ECO:0000256" key="1">
    <source>
        <dbReference type="ARBA" id="ARBA00001974"/>
    </source>
</evidence>
<dbReference type="Proteomes" id="UP000251341">
    <property type="component" value="Unassembled WGS sequence"/>
</dbReference>
<dbReference type="AlphaFoldDB" id="A0A315ERT1"/>
<feature type="domain" description="FAD-binding" evidence="6">
    <location>
        <begin position="4"/>
        <end position="363"/>
    </location>
</feature>
<organism evidence="7 8">
    <name type="scientific">Limnohabitans curvus</name>
    <dbReference type="NCBI Taxonomy" id="323423"/>
    <lineage>
        <taxon>Bacteria</taxon>
        <taxon>Pseudomonadati</taxon>
        <taxon>Pseudomonadota</taxon>
        <taxon>Betaproteobacteria</taxon>
        <taxon>Burkholderiales</taxon>
        <taxon>Comamonadaceae</taxon>
        <taxon>Limnohabitans</taxon>
    </lineage>
</organism>
<dbReference type="Gene3D" id="3.50.50.60">
    <property type="entry name" value="FAD/NAD(P)-binding domain"/>
    <property type="match status" value="1"/>
</dbReference>
<dbReference type="PANTHER" id="PTHR13789:SF318">
    <property type="entry name" value="GERANYLGERANYL DIPHOSPHATE REDUCTASE"/>
    <property type="match status" value="1"/>
</dbReference>
<dbReference type="SUPFAM" id="SSF54373">
    <property type="entry name" value="FAD-linked reductases, C-terminal domain"/>
    <property type="match status" value="1"/>
</dbReference>
<comment type="cofactor">
    <cofactor evidence="1">
        <name>FAD</name>
        <dbReference type="ChEBI" id="CHEBI:57692"/>
    </cofactor>
</comment>
<dbReference type="PRINTS" id="PR00420">
    <property type="entry name" value="RNGMNOXGNASE"/>
</dbReference>
<sequence>MNRNVLIAGGGIAGMAAGFAAARAGWRATVFERAHAFSEVGAGVQLGPNVTRILQAWGLGDALKQVAAFPAGLRARSMNTGEVLATFPLKDAVSNYGAPYVTLHRADLHGLLLQAAAREGVQVHSDSVVQRVHQTPDSVMFDVMQHGQLQHHHGPAAVAADGVWSPLRQQLLGDGLPVFTGHIAYRALVAQADLPLHLRSQDVLVWMGSQAHVVSYPVRGGDYLNVVCLAEGRLLDDDANDLQALQTWNAQKSEAQTLVELHHALRGACAPLTDLMAACSDWRLWPLCGRPAMQGSHQHAQGRVALVGDAAHPMLPYLAQGAGMAIEDAAELALQLDHATAEDVSERLQQFAQARWQRNARVQARAVRNGQIFHATGPMRLGRDMGLRLMGARLMDVPWLYGYDRN</sequence>
<keyword evidence="5" id="KW-0503">Monooxygenase</keyword>
<evidence type="ECO:0000256" key="3">
    <source>
        <dbReference type="ARBA" id="ARBA00022827"/>
    </source>
</evidence>
<comment type="caution">
    <text evidence="7">The sequence shown here is derived from an EMBL/GenBank/DDBJ whole genome shotgun (WGS) entry which is preliminary data.</text>
</comment>
<dbReference type="SUPFAM" id="SSF51905">
    <property type="entry name" value="FAD/NAD(P)-binding domain"/>
    <property type="match status" value="1"/>
</dbReference>
<reference evidence="7 8" key="1">
    <citation type="submission" date="2017-04" db="EMBL/GenBank/DDBJ databases">
        <title>Unexpected and diverse lifestyles within the genus Limnohabitans.</title>
        <authorList>
            <person name="Kasalicky V."/>
            <person name="Mehrshad M."/>
            <person name="Andrei S.-A."/>
            <person name="Salcher M."/>
            <person name="Kratochvilova H."/>
            <person name="Simek K."/>
            <person name="Ghai R."/>
        </authorList>
    </citation>
    <scope>NUCLEOTIDE SEQUENCE [LARGE SCALE GENOMIC DNA]</scope>
    <source>
        <strain evidence="7 8">MWH-C5</strain>
    </source>
</reference>
<dbReference type="RefSeq" id="WP_108401695.1">
    <property type="nucleotide sequence ID" value="NZ_NESP01000001.1"/>
</dbReference>
<keyword evidence="4" id="KW-0560">Oxidoreductase</keyword>
<keyword evidence="8" id="KW-1185">Reference proteome</keyword>
<dbReference type="InterPro" id="IPR036188">
    <property type="entry name" value="FAD/NAD-bd_sf"/>
</dbReference>
<evidence type="ECO:0000256" key="2">
    <source>
        <dbReference type="ARBA" id="ARBA00022630"/>
    </source>
</evidence>
<dbReference type="PANTHER" id="PTHR13789">
    <property type="entry name" value="MONOOXYGENASE"/>
    <property type="match status" value="1"/>
</dbReference>
<evidence type="ECO:0000313" key="8">
    <source>
        <dbReference type="Proteomes" id="UP000251341"/>
    </source>
</evidence>
<protein>
    <submittedName>
        <fullName evidence="7">FAD-dependent oxidoreductase</fullName>
    </submittedName>
</protein>
<accession>A0A315ERT1</accession>
<dbReference type="GO" id="GO:0004497">
    <property type="term" value="F:monooxygenase activity"/>
    <property type="evidence" value="ECO:0007669"/>
    <property type="project" value="UniProtKB-KW"/>
</dbReference>
<proteinExistence type="predicted"/>
<dbReference type="EMBL" id="NESP01000001">
    <property type="protein sequence ID" value="PUE58674.1"/>
    <property type="molecule type" value="Genomic_DNA"/>
</dbReference>
<evidence type="ECO:0000313" key="7">
    <source>
        <dbReference type="EMBL" id="PUE58674.1"/>
    </source>
</evidence>
<evidence type="ECO:0000259" key="6">
    <source>
        <dbReference type="Pfam" id="PF01494"/>
    </source>
</evidence>
<name>A0A315ERT1_9BURK</name>
<gene>
    <name evidence="7" type="ORF">B9Z44_03095</name>
</gene>
<dbReference type="GO" id="GO:0071949">
    <property type="term" value="F:FAD binding"/>
    <property type="evidence" value="ECO:0007669"/>
    <property type="project" value="InterPro"/>
</dbReference>
<dbReference type="Pfam" id="PF01494">
    <property type="entry name" value="FAD_binding_3"/>
    <property type="match status" value="1"/>
</dbReference>
<dbReference type="InterPro" id="IPR050493">
    <property type="entry name" value="FAD-dep_Monooxygenase_BioMet"/>
</dbReference>